<dbReference type="SUPFAM" id="SSF141571">
    <property type="entry name" value="Pentapeptide repeat-like"/>
    <property type="match status" value="1"/>
</dbReference>
<evidence type="ECO:0008006" key="3">
    <source>
        <dbReference type="Google" id="ProtNLM"/>
    </source>
</evidence>
<name>A0A4V1GLY1_EUBML</name>
<evidence type="ECO:0000313" key="1">
    <source>
        <dbReference type="EMBL" id="QCT71366.1"/>
    </source>
</evidence>
<organism evidence="1 2">
    <name type="scientific">Eubacterium maltosivorans</name>
    <dbReference type="NCBI Taxonomy" id="2041044"/>
    <lineage>
        <taxon>Bacteria</taxon>
        <taxon>Bacillati</taxon>
        <taxon>Bacillota</taxon>
        <taxon>Clostridia</taxon>
        <taxon>Eubacteriales</taxon>
        <taxon>Eubacteriaceae</taxon>
        <taxon>Eubacterium</taxon>
    </lineage>
</organism>
<proteinExistence type="predicted"/>
<dbReference type="RefSeq" id="WP_096920351.1">
    <property type="nucleotide sequence ID" value="NZ_CP029487.1"/>
</dbReference>
<dbReference type="Proteomes" id="UP000218387">
    <property type="component" value="Chromosome"/>
</dbReference>
<dbReference type="KEGG" id="emt:CPZ25_008480"/>
<reference evidence="1 2" key="1">
    <citation type="submission" date="2018-05" db="EMBL/GenBank/DDBJ databases">
        <title>Genome comparison of Eubacterium sp.</title>
        <authorList>
            <person name="Feng Y."/>
            <person name="Sanchez-Andrea I."/>
            <person name="Stams A.J.M."/>
            <person name="De Vos W.M."/>
        </authorList>
    </citation>
    <scope>NUCLEOTIDE SEQUENCE [LARGE SCALE GENOMIC DNA]</scope>
    <source>
        <strain evidence="1 2">YI</strain>
    </source>
</reference>
<dbReference type="Pfam" id="PF00805">
    <property type="entry name" value="Pentapeptide"/>
    <property type="match status" value="1"/>
</dbReference>
<dbReference type="Gene3D" id="2.160.20.80">
    <property type="entry name" value="E3 ubiquitin-protein ligase SopA"/>
    <property type="match status" value="1"/>
</dbReference>
<dbReference type="InterPro" id="IPR001646">
    <property type="entry name" value="5peptide_repeat"/>
</dbReference>
<gene>
    <name evidence="1" type="ORF">CPZ25_008480</name>
</gene>
<keyword evidence="2" id="KW-1185">Reference proteome</keyword>
<accession>A0A4V1GLY1</accession>
<dbReference type="EMBL" id="CP029487">
    <property type="protein sequence ID" value="QCT71366.1"/>
    <property type="molecule type" value="Genomic_DNA"/>
</dbReference>
<sequence length="89" mass="10075">MIWRHVVSKKTVDYTSRNFKKAVLDGQDFSMSLLIAANLEGCSLRGANFLGVDLRDSNLKNADLSERVFQLRLRLTAQKKMSILSCLNL</sequence>
<evidence type="ECO:0000313" key="2">
    <source>
        <dbReference type="Proteomes" id="UP000218387"/>
    </source>
</evidence>
<dbReference type="AlphaFoldDB" id="A0A4V1GLY1"/>
<protein>
    <recommendedName>
        <fullName evidence="3">Pentapeptide repeat-containing protein</fullName>
    </recommendedName>
</protein>